<protein>
    <submittedName>
        <fullName evidence="15">Aste57867_4757 protein</fullName>
    </submittedName>
</protein>
<feature type="region of interest" description="Disordered" evidence="10">
    <location>
        <begin position="540"/>
        <end position="576"/>
    </location>
</feature>
<dbReference type="GO" id="GO:0004386">
    <property type="term" value="F:helicase activity"/>
    <property type="evidence" value="ECO:0007669"/>
    <property type="project" value="UniProtKB-KW"/>
</dbReference>
<dbReference type="InterPro" id="IPR014001">
    <property type="entry name" value="Helicase_ATP-bd"/>
</dbReference>
<feature type="region of interest" description="Disordered" evidence="10">
    <location>
        <begin position="256"/>
        <end position="292"/>
    </location>
</feature>
<dbReference type="Proteomes" id="UP000332933">
    <property type="component" value="Unassembled WGS sequence"/>
</dbReference>
<dbReference type="FunFam" id="3.40.50.10810:FF:000005">
    <property type="entry name" value="Photoperiod-independent early flowering 1"/>
    <property type="match status" value="1"/>
</dbReference>
<dbReference type="GO" id="GO:0000812">
    <property type="term" value="C:Swr1 complex"/>
    <property type="evidence" value="ECO:0007669"/>
    <property type="project" value="TreeGrafter"/>
</dbReference>
<feature type="region of interest" description="Disordered" evidence="10">
    <location>
        <begin position="93"/>
        <end position="124"/>
    </location>
</feature>
<dbReference type="InterPro" id="IPR001650">
    <property type="entry name" value="Helicase_C-like"/>
</dbReference>
<dbReference type="Pfam" id="PF07529">
    <property type="entry name" value="HSA"/>
    <property type="match status" value="1"/>
</dbReference>
<dbReference type="GO" id="GO:0006338">
    <property type="term" value="P:chromatin remodeling"/>
    <property type="evidence" value="ECO:0007669"/>
    <property type="project" value="TreeGrafter"/>
</dbReference>
<feature type="region of interest" description="Disordered" evidence="10">
    <location>
        <begin position="1"/>
        <end position="72"/>
    </location>
</feature>
<dbReference type="InterPro" id="IPR050520">
    <property type="entry name" value="INO80/SWR1_helicase"/>
</dbReference>
<feature type="domain" description="HSA" evidence="13">
    <location>
        <begin position="127"/>
        <end position="200"/>
    </location>
</feature>
<evidence type="ECO:0000259" key="12">
    <source>
        <dbReference type="PROSITE" id="PS51194"/>
    </source>
</evidence>
<evidence type="ECO:0000313" key="16">
    <source>
        <dbReference type="Proteomes" id="UP000332933"/>
    </source>
</evidence>
<dbReference type="InterPro" id="IPR049730">
    <property type="entry name" value="SNF2/RAD54-like_C"/>
</dbReference>
<dbReference type="Pfam" id="PF00271">
    <property type="entry name" value="Helicase_C"/>
    <property type="match status" value="1"/>
</dbReference>
<keyword evidence="9" id="KW-0539">Nucleus</keyword>
<reference evidence="14" key="2">
    <citation type="submission" date="2019-06" db="EMBL/GenBank/DDBJ databases">
        <title>Genomics analysis of Aphanomyces spp. identifies a new class of oomycete effector associated with host adaptation.</title>
        <authorList>
            <person name="Gaulin E."/>
        </authorList>
    </citation>
    <scope>NUCLEOTIDE SEQUENCE</scope>
    <source>
        <strain evidence="14">CBS 578.67</strain>
    </source>
</reference>
<dbReference type="Gene3D" id="1.20.120.850">
    <property type="entry name" value="SWI2/SNF2 ATPases, N-terminal domain"/>
    <property type="match status" value="1"/>
</dbReference>
<feature type="region of interest" description="Disordered" evidence="10">
    <location>
        <begin position="308"/>
        <end position="381"/>
    </location>
</feature>
<dbReference type="CDD" id="cd18003">
    <property type="entry name" value="DEXQc_SRCAP"/>
    <property type="match status" value="1"/>
</dbReference>
<name>A0A485KFX0_9STRA</name>
<evidence type="ECO:0000313" key="15">
    <source>
        <dbReference type="EMBL" id="VFT81853.1"/>
    </source>
</evidence>
<dbReference type="Gene3D" id="3.40.50.10810">
    <property type="entry name" value="Tandem AAA-ATPase domain"/>
    <property type="match status" value="1"/>
</dbReference>
<keyword evidence="6" id="KW-0067">ATP-binding</keyword>
<dbReference type="SUPFAM" id="SSF52540">
    <property type="entry name" value="P-loop containing nucleoside triphosphate hydrolases"/>
    <property type="match status" value="2"/>
</dbReference>
<dbReference type="InterPro" id="IPR039448">
    <property type="entry name" value="Beta_helix"/>
</dbReference>
<dbReference type="Pfam" id="PF13229">
    <property type="entry name" value="Beta_helix"/>
    <property type="match status" value="1"/>
</dbReference>
<comment type="subcellular location">
    <subcellularLocation>
        <location evidence="1">Nucleus</location>
    </subcellularLocation>
</comment>
<evidence type="ECO:0000313" key="14">
    <source>
        <dbReference type="EMBL" id="KAF0712621.1"/>
    </source>
</evidence>
<evidence type="ECO:0000259" key="11">
    <source>
        <dbReference type="PROSITE" id="PS51192"/>
    </source>
</evidence>
<evidence type="ECO:0000256" key="4">
    <source>
        <dbReference type="ARBA" id="ARBA00022801"/>
    </source>
</evidence>
<feature type="domain" description="Helicase C-terminal" evidence="12">
    <location>
        <begin position="1130"/>
        <end position="1280"/>
    </location>
</feature>
<dbReference type="Gene3D" id="2.160.20.10">
    <property type="entry name" value="Single-stranded right-handed beta-helix, Pectin lyase-like"/>
    <property type="match status" value="1"/>
</dbReference>
<dbReference type="InterPro" id="IPR038718">
    <property type="entry name" value="SNF2-like_sf"/>
</dbReference>
<keyword evidence="3" id="KW-0547">Nucleotide-binding</keyword>
<dbReference type="EMBL" id="CAADRA010001226">
    <property type="protein sequence ID" value="VFT81853.1"/>
    <property type="molecule type" value="Genomic_DNA"/>
</dbReference>
<feature type="compositionally biased region" description="Acidic residues" evidence="10">
    <location>
        <begin position="482"/>
        <end position="503"/>
    </location>
</feature>
<feature type="compositionally biased region" description="Acidic residues" evidence="10">
    <location>
        <begin position="545"/>
        <end position="555"/>
    </location>
</feature>
<evidence type="ECO:0000256" key="2">
    <source>
        <dbReference type="ARBA" id="ARBA00009220"/>
    </source>
</evidence>
<dbReference type="PROSITE" id="PS51194">
    <property type="entry name" value="HELICASE_CTER"/>
    <property type="match status" value="1"/>
</dbReference>
<comment type="similarity">
    <text evidence="2">Belongs to the SNF2/RAD54 helicase family. SWR1 subfamily.</text>
</comment>
<evidence type="ECO:0000256" key="3">
    <source>
        <dbReference type="ARBA" id="ARBA00022741"/>
    </source>
</evidence>
<feature type="region of interest" description="Disordered" evidence="10">
    <location>
        <begin position="1818"/>
        <end position="1841"/>
    </location>
</feature>
<feature type="region of interest" description="Disordered" evidence="10">
    <location>
        <begin position="409"/>
        <end position="440"/>
    </location>
</feature>
<evidence type="ECO:0000256" key="8">
    <source>
        <dbReference type="ARBA" id="ARBA00023125"/>
    </source>
</evidence>
<dbReference type="PANTHER" id="PTHR45685:SF1">
    <property type="entry name" value="HELICASE SRCAP"/>
    <property type="match status" value="1"/>
</dbReference>
<dbReference type="GO" id="GO:0003677">
    <property type="term" value="F:DNA binding"/>
    <property type="evidence" value="ECO:0007669"/>
    <property type="project" value="UniProtKB-KW"/>
</dbReference>
<feature type="domain" description="Helicase ATP-binding" evidence="11">
    <location>
        <begin position="615"/>
        <end position="779"/>
    </location>
</feature>
<keyword evidence="16" id="KW-1185">Reference proteome</keyword>
<keyword evidence="4" id="KW-0378">Hydrolase</keyword>
<keyword evidence="5" id="KW-0347">Helicase</keyword>
<dbReference type="InterPro" id="IPR027417">
    <property type="entry name" value="P-loop_NTPase"/>
</dbReference>
<evidence type="ECO:0000256" key="6">
    <source>
        <dbReference type="ARBA" id="ARBA00022840"/>
    </source>
</evidence>
<dbReference type="GO" id="GO:0016887">
    <property type="term" value="F:ATP hydrolysis activity"/>
    <property type="evidence" value="ECO:0007669"/>
    <property type="project" value="TreeGrafter"/>
</dbReference>
<dbReference type="OrthoDB" id="5857104at2759"/>
<keyword evidence="7" id="KW-0156">Chromatin regulator</keyword>
<dbReference type="CDD" id="cd18793">
    <property type="entry name" value="SF2_C_SNF"/>
    <property type="match status" value="1"/>
</dbReference>
<dbReference type="Pfam" id="PF00176">
    <property type="entry name" value="SNF2-rel_dom"/>
    <property type="match status" value="1"/>
</dbReference>
<dbReference type="InterPro" id="IPR014012">
    <property type="entry name" value="HSA_dom"/>
</dbReference>
<dbReference type="InterPro" id="IPR000330">
    <property type="entry name" value="SNF2_N"/>
</dbReference>
<feature type="compositionally biased region" description="Acidic residues" evidence="10">
    <location>
        <begin position="354"/>
        <end position="374"/>
    </location>
</feature>
<dbReference type="EMBL" id="VJMH01001226">
    <property type="protein sequence ID" value="KAF0712621.1"/>
    <property type="molecule type" value="Genomic_DNA"/>
</dbReference>
<keyword evidence="8" id="KW-0238">DNA-binding</keyword>
<dbReference type="PROSITE" id="PS51192">
    <property type="entry name" value="HELICASE_ATP_BIND_1"/>
    <property type="match status" value="1"/>
</dbReference>
<gene>
    <name evidence="15" type="primary">Aste57867_4757</name>
    <name evidence="14" type="ORF">As57867_004744</name>
    <name evidence="15" type="ORF">ASTE57867_4757</name>
</gene>
<dbReference type="SMART" id="SM00487">
    <property type="entry name" value="DEXDc"/>
    <property type="match status" value="1"/>
</dbReference>
<evidence type="ECO:0000256" key="10">
    <source>
        <dbReference type="SAM" id="MobiDB-lite"/>
    </source>
</evidence>
<dbReference type="GO" id="GO:0042393">
    <property type="term" value="F:histone binding"/>
    <property type="evidence" value="ECO:0007669"/>
    <property type="project" value="TreeGrafter"/>
</dbReference>
<reference evidence="15 16" key="1">
    <citation type="submission" date="2019-03" db="EMBL/GenBank/DDBJ databases">
        <authorList>
            <person name="Gaulin E."/>
            <person name="Dumas B."/>
        </authorList>
    </citation>
    <scope>NUCLEOTIDE SEQUENCE [LARGE SCALE GENOMIC DNA]</scope>
    <source>
        <strain evidence="15">CBS 568.67</strain>
    </source>
</reference>
<feature type="compositionally biased region" description="Acidic residues" evidence="10">
    <location>
        <begin position="423"/>
        <end position="440"/>
    </location>
</feature>
<dbReference type="PROSITE" id="PS51204">
    <property type="entry name" value="HSA"/>
    <property type="match status" value="1"/>
</dbReference>
<feature type="compositionally biased region" description="Basic and acidic residues" evidence="10">
    <location>
        <begin position="264"/>
        <end position="291"/>
    </location>
</feature>
<dbReference type="SMART" id="SM00490">
    <property type="entry name" value="HELICc"/>
    <property type="match status" value="1"/>
</dbReference>
<dbReference type="SUPFAM" id="SSF51126">
    <property type="entry name" value="Pectin lyase-like"/>
    <property type="match status" value="1"/>
</dbReference>
<dbReference type="InterPro" id="IPR011050">
    <property type="entry name" value="Pectin_lyase_fold/virulence"/>
</dbReference>
<feature type="region of interest" description="Disordered" evidence="10">
    <location>
        <begin position="482"/>
        <end position="512"/>
    </location>
</feature>
<dbReference type="GO" id="GO:0005524">
    <property type="term" value="F:ATP binding"/>
    <property type="evidence" value="ECO:0007669"/>
    <property type="project" value="UniProtKB-KW"/>
</dbReference>
<evidence type="ECO:0000256" key="7">
    <source>
        <dbReference type="ARBA" id="ARBA00022853"/>
    </source>
</evidence>
<feature type="region of interest" description="Disordered" evidence="10">
    <location>
        <begin position="1344"/>
        <end position="1370"/>
    </location>
</feature>
<sequence>MAEDSASIDGGVHGTPPGRPAQTKKKGAKTSSQSKRTRSESNLGLKPTNKRKKAPAVNDDDDGEDLKDVQGDFEMETLLEKKQEILEELETYSKGIDLPSESPDAPPTAAALSRRNSLTTSTATSTTTTVDAATATFRHWDFLLQEMQWMATDFTQERKWRVRKAKTLSQSVTSYHNKKATATVRNLAQEEAARKRFAAKMGRDVKKFWLKIDKLVAHQVKVTEDERRKASMESQLRFLLQQTEKYASALASTFLLEHDDNDEDGNRVEPEATERRETSDDASDVDMHETTIDEEDENAMEVWRAHDEREPGEEEMEAEANTAAPGIGSRTKTTRRTARSDRGNTSTVTKPEVDVADSDFEIEDDVADDETTIEAEERAQSKTDVAAEVALLEEESTMSIEALRAKYAMMGDDNESDTSIPPSDDEFEVDAEDDDDDDDETSIALAEEAQSQADVAAEVALLAAESTISIEDLQAQYAAMEESDGDFEAEEDDDDDDETTIEAEEQRQSKADVDAEVALLEEESTMSIDALRAKYMAAMEGCPSSDEDDEEDSETREEPSIVTSDTMGTSIVPSDTNGFTTKDDVWQRVGLVRPFLLRHTLKLRAYQATGVAWLLSLAHNRMNGILADEMGLGKTIQTISLLASLATEGIWGPHLVIVPTSCILNWEMEFKRWCPGFKVMTYYGSAKRRKELRLGWSKVNAFQVCITSYQLVVADAPCFKRKKWYYLILDEAHNIKNWKSQRWQTLLTFNTQRRLLLTGTPLQNNLMELWALMHFLMPHLFRSRAQFSHWFNNPLNAMVEGETAVNDHLVSRLHNIIRPFVLRRLKKDVAKQMPGKFEHIVMCSLSKRQRYLYEDFMARSSTRKALHGGNFMGMMNVLMQLRKVCNHPDLFEPRPIMSPLDMPPLRFYYPFAFSTFHSTKERQLRQHGLVGSEVAATRRRQLVPSTALFVDDVSLPEPPQEAAFPEPLLFAFLTQQHALRHAAKEAKVQANAWLNHWRCLEEPFLSLERLRVCTMPTFISHAMEVHQRDDECALKSMVKTPTQRLDAWLEVLTKILCFVYKARTTAAELIVGSSLSAGRVQDELHWRETETEVVMQTEPLRTRLHPINQRHHLFFPDKRLIQFDCGKLQQLDRLLRELKRGNHRCLIFSQMSSMLNILEIFLNVHGHTYFRLDGSTPVERRQRLMDKFNSDPKVFCFILSTRSGGLGINLTGADTVIFYDSDWNPAMDAQAQDRAHRIGQTRDVHIYRMVSEHTVEENILRKAQQKRHLDFLVLSEGQFTTDYFTKSNLRAMIGKTTDEPTIVDDDGGASVAADEPDASTIEDAMAQCEDQEDVAAMKVVRQEQRVEKEQDETFDDDESVSNESTTNGPDAATALLDFNLRPIDNYAMGFRTTSDPLFHYVALPEHNDEQEEIELERIEAAKIVDEEMAIQEGDLIAAEDAMEFAVQKKLFFKERSLVKLERRRRAMTGASWQLKTCIRSNLPFYYNTDTLEAVWDRPSILIQNEEHDRARAIGYAGLSPTLLGHIMGFGSSLDRTWTRAAQHSQFHVRVHTETENVAGLLAGLQRGDVVVFGSGVHHITSPLHIYQPVRMMAATTGGTCTVEFQPGADLVWHAKGGDITGLHFQKDATTASTTFQTRSTVLTIMSDATCTVTQCHIAGGDTCVSIEGGTGIFYDNDIVDAKGSGVVVQGGFVTLVACLLARHGRCGLTIVQGAGIVRRNQFERNARYGIRMLSGVQMAMLHTNQFINNGCGAMDVEQSHRRIFIRNNDIMQDTELSRPHAHEQLKLKDWIAVWVDTCAAPKPKPEKKIKKEKLVAPVDANLPPPPTGLGSMPMQTGDGLPTKNDAVVVVVAKTNNDAGVQHVSAPPPLKVQVPTS</sequence>
<organism evidence="15 16">
    <name type="scientific">Aphanomyces stellatus</name>
    <dbReference type="NCBI Taxonomy" id="120398"/>
    <lineage>
        <taxon>Eukaryota</taxon>
        <taxon>Sar</taxon>
        <taxon>Stramenopiles</taxon>
        <taxon>Oomycota</taxon>
        <taxon>Saprolegniomycetes</taxon>
        <taxon>Saprolegniales</taxon>
        <taxon>Verrucalvaceae</taxon>
        <taxon>Aphanomyces</taxon>
    </lineage>
</organism>
<dbReference type="Gene3D" id="3.40.50.300">
    <property type="entry name" value="P-loop containing nucleotide triphosphate hydrolases"/>
    <property type="match status" value="1"/>
</dbReference>
<feature type="compositionally biased region" description="Polar residues" evidence="10">
    <location>
        <begin position="561"/>
        <end position="576"/>
    </location>
</feature>
<dbReference type="InterPro" id="IPR012334">
    <property type="entry name" value="Pectin_lyas_fold"/>
</dbReference>
<feature type="compositionally biased region" description="Acidic residues" evidence="10">
    <location>
        <begin position="1349"/>
        <end position="1360"/>
    </location>
</feature>
<evidence type="ECO:0000256" key="1">
    <source>
        <dbReference type="ARBA" id="ARBA00004123"/>
    </source>
</evidence>
<evidence type="ECO:0000256" key="9">
    <source>
        <dbReference type="ARBA" id="ARBA00023242"/>
    </source>
</evidence>
<accession>A0A485KFX0</accession>
<feature type="compositionally biased region" description="Acidic residues" evidence="10">
    <location>
        <begin position="58"/>
        <end position="72"/>
    </location>
</feature>
<evidence type="ECO:0000256" key="5">
    <source>
        <dbReference type="ARBA" id="ARBA00022806"/>
    </source>
</evidence>
<proteinExistence type="inferred from homology"/>
<dbReference type="PANTHER" id="PTHR45685">
    <property type="entry name" value="HELICASE SRCAP-RELATED"/>
    <property type="match status" value="1"/>
</dbReference>
<evidence type="ECO:0000259" key="13">
    <source>
        <dbReference type="PROSITE" id="PS51204"/>
    </source>
</evidence>
<dbReference type="SMART" id="SM00573">
    <property type="entry name" value="HSA"/>
    <property type="match status" value="1"/>
</dbReference>